<accession>A0A6A6RRB8</accession>
<protein>
    <submittedName>
        <fullName evidence="1">Uncharacterized protein</fullName>
    </submittedName>
</protein>
<gene>
    <name evidence="1" type="ORF">P280DRAFT_471849</name>
</gene>
<evidence type="ECO:0000313" key="2">
    <source>
        <dbReference type="Proteomes" id="UP000799753"/>
    </source>
</evidence>
<sequence>MDDPDEDIRVYRRHLDGLYSTDPFVFMDNCHSTDHSRKWGWLIVSHLWGGIAWRLVYISPPELTFDKSSVKDAEWLQKLPLEIRLQIYDETMLLDGYYEKTTFLILWKAAEEEEYDSELETDVDVNRSFQFHPCVFALASDFTEAVLLFFRKATIGIRDEKDWKAIQVFLDILPEDRRYNALHHIEINPDAIFPPPTREPGNKECIYPDLLKKCVMLTSLYISAKWPSINIPFDSADEDEKYALMERMCEESGFGQILQAKNLKRLWIRCYMPYADHPYYRVIHPIPHILRTFVAWLEAEFREKNGQEVDVHIMVFHYDKR</sequence>
<proteinExistence type="predicted"/>
<name>A0A6A6RRB8_9PLEO</name>
<dbReference type="Proteomes" id="UP000799753">
    <property type="component" value="Unassembled WGS sequence"/>
</dbReference>
<dbReference type="AlphaFoldDB" id="A0A6A6RRB8"/>
<dbReference type="EMBL" id="MU006792">
    <property type="protein sequence ID" value="KAF2637655.1"/>
    <property type="molecule type" value="Genomic_DNA"/>
</dbReference>
<reference evidence="1" key="1">
    <citation type="journal article" date="2020" name="Stud. Mycol.">
        <title>101 Dothideomycetes genomes: a test case for predicting lifestyles and emergence of pathogens.</title>
        <authorList>
            <person name="Haridas S."/>
            <person name="Albert R."/>
            <person name="Binder M."/>
            <person name="Bloem J."/>
            <person name="Labutti K."/>
            <person name="Salamov A."/>
            <person name="Andreopoulos B."/>
            <person name="Baker S."/>
            <person name="Barry K."/>
            <person name="Bills G."/>
            <person name="Bluhm B."/>
            <person name="Cannon C."/>
            <person name="Castanera R."/>
            <person name="Culley D."/>
            <person name="Daum C."/>
            <person name="Ezra D."/>
            <person name="Gonzalez J."/>
            <person name="Henrissat B."/>
            <person name="Kuo A."/>
            <person name="Liang C."/>
            <person name="Lipzen A."/>
            <person name="Lutzoni F."/>
            <person name="Magnuson J."/>
            <person name="Mondo S."/>
            <person name="Nolan M."/>
            <person name="Ohm R."/>
            <person name="Pangilinan J."/>
            <person name="Park H.-J."/>
            <person name="Ramirez L."/>
            <person name="Alfaro M."/>
            <person name="Sun H."/>
            <person name="Tritt A."/>
            <person name="Yoshinaga Y."/>
            <person name="Zwiers L.-H."/>
            <person name="Turgeon B."/>
            <person name="Goodwin S."/>
            <person name="Spatafora J."/>
            <person name="Crous P."/>
            <person name="Grigoriev I."/>
        </authorList>
    </citation>
    <scope>NUCLEOTIDE SEQUENCE</scope>
    <source>
        <strain evidence="1">CBS 473.64</strain>
    </source>
</reference>
<keyword evidence="2" id="KW-1185">Reference proteome</keyword>
<evidence type="ECO:0000313" key="1">
    <source>
        <dbReference type="EMBL" id="KAF2637655.1"/>
    </source>
</evidence>
<organism evidence="1 2">
    <name type="scientific">Massarina eburnea CBS 473.64</name>
    <dbReference type="NCBI Taxonomy" id="1395130"/>
    <lineage>
        <taxon>Eukaryota</taxon>
        <taxon>Fungi</taxon>
        <taxon>Dikarya</taxon>
        <taxon>Ascomycota</taxon>
        <taxon>Pezizomycotina</taxon>
        <taxon>Dothideomycetes</taxon>
        <taxon>Pleosporomycetidae</taxon>
        <taxon>Pleosporales</taxon>
        <taxon>Massarineae</taxon>
        <taxon>Massarinaceae</taxon>
        <taxon>Massarina</taxon>
    </lineage>
</organism>